<reference evidence="2 3" key="1">
    <citation type="submission" date="2019-04" db="EMBL/GenBank/DDBJ databases">
        <title>Sulfurimonas crateris sp. nov. a facultative anaerobic sulfur-oxidizing chemolithautotrophic bacterium isolated from a terrestrial mud vulcano.</title>
        <authorList>
            <person name="Ratnikova N.M."/>
            <person name="Slobodkin A.I."/>
            <person name="Merkel A.Y."/>
            <person name="Novikov A."/>
            <person name="Bonch-Osmolovskaya E.A."/>
            <person name="Slobodkina G.B."/>
        </authorList>
    </citation>
    <scope>NUCLEOTIDE SEQUENCE [LARGE SCALE GENOMIC DNA]</scope>
    <source>
        <strain evidence="2 3">SN118</strain>
    </source>
</reference>
<sequence length="432" mass="48202">MDFNGLSVDQAPPIWAPLRFFLTAPLFGVLAGVLMLLSDASALESRSSLEAIAITHSLTIGFLSFVIFGALTQMLPVLAGVKIAKVNLVSLVSYLFLLFGTLCMIFGLLLDLSMLIFAASALLGGGFLILTISMLLAFRSVINFTPSIRAMITGLVFALFISVMGMHLLASYGSGKFLPSHLLFANIHSVWAVFGFAGILIIGVAFHILPMFYVAPKFKRFCKQRVVWIISAGLLLWLFLNLFLESYALVAKIWVALFFWAFATTVYIKLNQRRRKVSDITIWYWRSASIFMTFGIFAWVFNDFFASEYIVVVSVMIGGGFIISIMSGMLYKIVPFLVWFHLNAKGYMSIPTMNEMISKKLSIAQFILFIVSLIGFIVSFFAPELLALFAFTFILSMLILEYNIAVAVLVYLKTIKTKPDFDMSTFAMKVES</sequence>
<dbReference type="AlphaFoldDB" id="A0A4U2Z3C0"/>
<accession>A0A4U2Z3C0</accession>
<gene>
    <name evidence="2" type="ORF">FCU45_11085</name>
</gene>
<feature type="transmembrane region" description="Helical" evidence="1">
    <location>
        <begin position="115"/>
        <end position="138"/>
    </location>
</feature>
<evidence type="ECO:0008006" key="4">
    <source>
        <dbReference type="Google" id="ProtNLM"/>
    </source>
</evidence>
<feature type="transmembrane region" description="Helical" evidence="1">
    <location>
        <begin position="190"/>
        <end position="214"/>
    </location>
</feature>
<name>A0A4U2Z3C0_9BACT</name>
<keyword evidence="1" id="KW-1133">Transmembrane helix</keyword>
<keyword evidence="3" id="KW-1185">Reference proteome</keyword>
<feature type="transmembrane region" description="Helical" evidence="1">
    <location>
        <begin position="250"/>
        <end position="270"/>
    </location>
</feature>
<evidence type="ECO:0000313" key="3">
    <source>
        <dbReference type="Proteomes" id="UP000309561"/>
    </source>
</evidence>
<keyword evidence="1" id="KW-0812">Transmembrane</keyword>
<feature type="transmembrane region" description="Helical" evidence="1">
    <location>
        <begin position="361"/>
        <end position="382"/>
    </location>
</feature>
<keyword evidence="1" id="KW-0472">Membrane</keyword>
<evidence type="ECO:0000313" key="2">
    <source>
        <dbReference type="EMBL" id="TKI68244.1"/>
    </source>
</evidence>
<feature type="transmembrane region" description="Helical" evidence="1">
    <location>
        <begin position="388"/>
        <end position="412"/>
    </location>
</feature>
<feature type="transmembrane region" description="Helical" evidence="1">
    <location>
        <begin position="58"/>
        <end position="81"/>
    </location>
</feature>
<protein>
    <recommendedName>
        <fullName evidence="4">NnrS family protein</fullName>
    </recommendedName>
</protein>
<dbReference type="Proteomes" id="UP000309561">
    <property type="component" value="Unassembled WGS sequence"/>
</dbReference>
<comment type="caution">
    <text evidence="2">The sequence shown here is derived from an EMBL/GenBank/DDBJ whole genome shotgun (WGS) entry which is preliminary data.</text>
</comment>
<dbReference type="RefSeq" id="WP_137015286.1">
    <property type="nucleotide sequence ID" value="NZ_SZPX01000009.1"/>
</dbReference>
<proteinExistence type="predicted"/>
<evidence type="ECO:0000256" key="1">
    <source>
        <dbReference type="SAM" id="Phobius"/>
    </source>
</evidence>
<feature type="transmembrane region" description="Helical" evidence="1">
    <location>
        <begin position="20"/>
        <end position="38"/>
    </location>
</feature>
<dbReference type="OrthoDB" id="5295665at2"/>
<feature type="transmembrane region" description="Helical" evidence="1">
    <location>
        <begin position="282"/>
        <end position="301"/>
    </location>
</feature>
<feature type="transmembrane region" description="Helical" evidence="1">
    <location>
        <begin position="226"/>
        <end position="244"/>
    </location>
</feature>
<organism evidence="2 3">
    <name type="scientific">Sulfurimonas crateris</name>
    <dbReference type="NCBI Taxonomy" id="2574727"/>
    <lineage>
        <taxon>Bacteria</taxon>
        <taxon>Pseudomonadati</taxon>
        <taxon>Campylobacterota</taxon>
        <taxon>Epsilonproteobacteria</taxon>
        <taxon>Campylobacterales</taxon>
        <taxon>Sulfurimonadaceae</taxon>
        <taxon>Sulfurimonas</taxon>
    </lineage>
</organism>
<feature type="transmembrane region" description="Helical" evidence="1">
    <location>
        <begin position="313"/>
        <end position="340"/>
    </location>
</feature>
<feature type="transmembrane region" description="Helical" evidence="1">
    <location>
        <begin position="150"/>
        <end position="170"/>
    </location>
</feature>
<dbReference type="EMBL" id="SZPX01000009">
    <property type="protein sequence ID" value="TKI68244.1"/>
    <property type="molecule type" value="Genomic_DNA"/>
</dbReference>
<feature type="transmembrane region" description="Helical" evidence="1">
    <location>
        <begin position="88"/>
        <end position="109"/>
    </location>
</feature>